<feature type="transmembrane region" description="Helical" evidence="1">
    <location>
        <begin position="665"/>
        <end position="688"/>
    </location>
</feature>
<keyword evidence="1" id="KW-0812">Transmembrane</keyword>
<feature type="transmembrane region" description="Helical" evidence="1">
    <location>
        <begin position="268"/>
        <end position="290"/>
    </location>
</feature>
<feature type="signal peptide" evidence="2">
    <location>
        <begin position="1"/>
        <end position="17"/>
    </location>
</feature>
<keyword evidence="2" id="KW-0732">Signal</keyword>
<comment type="caution">
    <text evidence="3">The sequence shown here is derived from an EMBL/GenBank/DDBJ whole genome shotgun (WGS) entry which is preliminary data.</text>
</comment>
<dbReference type="AlphaFoldDB" id="A0A5R9GYK9"/>
<feature type="chain" id="PRO_5024396944" evidence="2">
    <location>
        <begin position="18"/>
        <end position="900"/>
    </location>
</feature>
<dbReference type="Proteomes" id="UP000308001">
    <property type="component" value="Unassembled WGS sequence"/>
</dbReference>
<name>A0A5R9GYK9_9BACT</name>
<protein>
    <submittedName>
        <fullName evidence="3">MFS transporter</fullName>
    </submittedName>
</protein>
<keyword evidence="1" id="KW-1133">Transmembrane helix</keyword>
<reference evidence="3 4" key="1">
    <citation type="submission" date="2019-05" db="EMBL/GenBank/DDBJ databases">
        <title>Arcobacter cibarius and Arcobacter thereius providing challenges in identification an antibiotic susceptibility and Quinolone resistance.</title>
        <authorList>
            <person name="Busch A."/>
            <person name="Hanel I."/>
            <person name="Hotzel H."/>
            <person name="Tomaso H."/>
        </authorList>
    </citation>
    <scope>NUCLEOTIDE SEQUENCE [LARGE SCALE GENOMIC DNA]</scope>
    <source>
        <strain evidence="3 4">17CS1191_2</strain>
    </source>
</reference>
<dbReference type="EMBL" id="VBUF01000004">
    <property type="protein sequence ID" value="TLS71395.1"/>
    <property type="molecule type" value="Genomic_DNA"/>
</dbReference>
<sequence>MQNIFLFLLVAFQLANAYSFDIENFNFKNNEDFSINREYLAELSSLSCAKVQKKDINSIILLNDIDLTKNTFSCFEYVPGSQEPIVHIIQNAQYSDNEFKNLQEFVNNLESKDVKFYNQLGSYIFPGVDYEYRTNYISYINISELIKKNNELNNTTFTNQELDFHIDSHTNSHQTLSNILTGIFTLNTDYLKKDIISEGGEIQVIDYALDNGSQFQQNGSKDFLDKTVRWFLGVKNENKELDVYGLTDFLDKKVWGYFIYFYVNSQEAFMHIITSLMLLGAVFVIGNTFYKFGEKKFLGSKVTLKDDVSLAPFASKFIIVASLFLIPIGNNQIVVPDKFLYSKNNQSEYLQNSSSPEYYQQISAMKAGLTFIANLGSTWANTVSDYSLYGYLRFLESKQAFITKKQIVQNEDNIEQLFKDVYFLKKNFDFLNNVCKPLFANHLITYERFNNYNTTNKFTKNITTDNEFIESSGVNGVDFGLCQNLENNVAINSRKILADYASIRQSINISQAVVDNVDNPNAQQIGLQNFIDLMVFQQNNYGWINAITVPITYNLFFENGKSIFNHDIEMEKIKDDESGLLKSWSKNSPEKTEIFESADSSILSTILGQIQSKFVWFMLPGFDSVYNKIYAFFSNVAGLDPTAKQLEKEKDDSSVMDVFETAGSFIGGVALGPLGMLAAAFGSVFSWITSFLGGVALNSLQYGLLMFATLLVSIFLFTAMITTLMLIIVATAGIIKIVIHFIEVIFTMVSSMILIFYGIVTGKPEYIPQFLGKALIVFILTPLSIVFASYIYIFVSTAASELYLLLIGLSFDTVIIANETVISNSANSFFNGLNATVSATSLKAIGLVVIHFISALFGVYMIFKMKDMLLEKIGITSDDSSLSRLTESLQHKVTGEQVRV</sequence>
<accession>A0A5R9GYK9</accession>
<evidence type="ECO:0000313" key="3">
    <source>
        <dbReference type="EMBL" id="TLS71395.1"/>
    </source>
</evidence>
<feature type="transmembrane region" description="Helical" evidence="1">
    <location>
        <begin position="700"/>
        <end position="730"/>
    </location>
</feature>
<feature type="transmembrane region" description="Helical" evidence="1">
    <location>
        <begin position="737"/>
        <end position="759"/>
    </location>
</feature>
<evidence type="ECO:0000313" key="4">
    <source>
        <dbReference type="Proteomes" id="UP000308001"/>
    </source>
</evidence>
<feature type="transmembrane region" description="Helical" evidence="1">
    <location>
        <begin position="802"/>
        <end position="822"/>
    </location>
</feature>
<feature type="transmembrane region" description="Helical" evidence="1">
    <location>
        <begin position="771"/>
        <end position="795"/>
    </location>
</feature>
<evidence type="ECO:0000256" key="1">
    <source>
        <dbReference type="SAM" id="Phobius"/>
    </source>
</evidence>
<proteinExistence type="predicted"/>
<feature type="transmembrane region" description="Helical" evidence="1">
    <location>
        <begin position="842"/>
        <end position="863"/>
    </location>
</feature>
<dbReference type="RefSeq" id="WP_138142971.1">
    <property type="nucleotide sequence ID" value="NZ_VBUF01000004.1"/>
</dbReference>
<organism evidence="3 4">
    <name type="scientific">Aliarcobacter thereius</name>
    <dbReference type="NCBI Taxonomy" id="544718"/>
    <lineage>
        <taxon>Bacteria</taxon>
        <taxon>Pseudomonadati</taxon>
        <taxon>Campylobacterota</taxon>
        <taxon>Epsilonproteobacteria</taxon>
        <taxon>Campylobacterales</taxon>
        <taxon>Arcobacteraceae</taxon>
        <taxon>Aliarcobacter</taxon>
    </lineage>
</organism>
<gene>
    <name evidence="3" type="ORF">FE246_07220</name>
</gene>
<keyword evidence="1" id="KW-0472">Membrane</keyword>
<evidence type="ECO:0000256" key="2">
    <source>
        <dbReference type="SAM" id="SignalP"/>
    </source>
</evidence>